<evidence type="ECO:0000313" key="2">
    <source>
        <dbReference type="WBParaSite" id="RSKR_0000934500.1"/>
    </source>
</evidence>
<evidence type="ECO:0000313" key="1">
    <source>
        <dbReference type="Proteomes" id="UP000095286"/>
    </source>
</evidence>
<accession>A0AC35UBZ9</accession>
<dbReference type="Proteomes" id="UP000095286">
    <property type="component" value="Unplaced"/>
</dbReference>
<sequence length="105" mass="11048">MHISYLVAFIGVVVVVASGANDNCYINDSGFTCCNKDLEKAMMGSMGGDDLLASADSVQKASESALGGRFETVVALDDFAYKSHFKDGKTCKVEKGGQTALAWAP</sequence>
<organism evidence="1 2">
    <name type="scientific">Rhabditophanes sp. KR3021</name>
    <dbReference type="NCBI Taxonomy" id="114890"/>
    <lineage>
        <taxon>Eukaryota</taxon>
        <taxon>Metazoa</taxon>
        <taxon>Ecdysozoa</taxon>
        <taxon>Nematoda</taxon>
        <taxon>Chromadorea</taxon>
        <taxon>Rhabditida</taxon>
        <taxon>Tylenchina</taxon>
        <taxon>Panagrolaimomorpha</taxon>
        <taxon>Strongyloidoidea</taxon>
        <taxon>Alloionematidae</taxon>
        <taxon>Rhabditophanes</taxon>
    </lineage>
</organism>
<dbReference type="WBParaSite" id="RSKR_0000934500.1">
    <property type="protein sequence ID" value="RSKR_0000934500.1"/>
    <property type="gene ID" value="RSKR_0000934500"/>
</dbReference>
<reference evidence="2" key="1">
    <citation type="submission" date="2016-11" db="UniProtKB">
        <authorList>
            <consortium name="WormBaseParasite"/>
        </authorList>
    </citation>
    <scope>IDENTIFICATION</scope>
    <source>
        <strain evidence="2">KR3021</strain>
    </source>
</reference>
<protein>
    <submittedName>
        <fullName evidence="2">Ground-like domain-containing protein</fullName>
    </submittedName>
</protein>
<proteinExistence type="predicted"/>
<name>A0AC35UBZ9_9BILA</name>